<dbReference type="Proteomes" id="UP000801428">
    <property type="component" value="Unassembled WGS sequence"/>
</dbReference>
<dbReference type="InterPro" id="IPR029058">
    <property type="entry name" value="AB_hydrolase_fold"/>
</dbReference>
<keyword evidence="1" id="KW-0812">Transmembrane</keyword>
<evidence type="ECO:0000313" key="4">
    <source>
        <dbReference type="Proteomes" id="UP000801428"/>
    </source>
</evidence>
<dbReference type="EMBL" id="SWKU01000014">
    <property type="protein sequence ID" value="KAF3000702.1"/>
    <property type="molecule type" value="Genomic_DNA"/>
</dbReference>
<name>A0A9P4TCQ4_CURKU</name>
<evidence type="ECO:0000259" key="2">
    <source>
        <dbReference type="Pfam" id="PF09994"/>
    </source>
</evidence>
<dbReference type="InterPro" id="IPR018712">
    <property type="entry name" value="Tle1-like_cat"/>
</dbReference>
<evidence type="ECO:0000256" key="1">
    <source>
        <dbReference type="SAM" id="Phobius"/>
    </source>
</evidence>
<reference evidence="3" key="1">
    <citation type="submission" date="2019-04" db="EMBL/GenBank/DDBJ databases">
        <title>Sequencing of skin fungus with MAO and IRED activity.</title>
        <authorList>
            <person name="Marsaioli A.J."/>
            <person name="Bonatto J.M.C."/>
            <person name="Reis Junior O."/>
        </authorList>
    </citation>
    <scope>NUCLEOTIDE SEQUENCE</scope>
    <source>
        <strain evidence="3">30M1</strain>
    </source>
</reference>
<keyword evidence="4" id="KW-1185">Reference proteome</keyword>
<dbReference type="PANTHER" id="PTHR33840">
    <property type="match status" value="1"/>
</dbReference>
<organism evidence="3 4">
    <name type="scientific">Curvularia kusanoi</name>
    <name type="common">Cochliobolus kusanoi</name>
    <dbReference type="NCBI Taxonomy" id="90978"/>
    <lineage>
        <taxon>Eukaryota</taxon>
        <taxon>Fungi</taxon>
        <taxon>Dikarya</taxon>
        <taxon>Ascomycota</taxon>
        <taxon>Pezizomycotina</taxon>
        <taxon>Dothideomycetes</taxon>
        <taxon>Pleosporomycetidae</taxon>
        <taxon>Pleosporales</taxon>
        <taxon>Pleosporineae</taxon>
        <taxon>Pleosporaceae</taxon>
        <taxon>Curvularia</taxon>
    </lineage>
</organism>
<accession>A0A9P4TCQ4</accession>
<feature type="transmembrane region" description="Helical" evidence="1">
    <location>
        <begin position="16"/>
        <end position="37"/>
    </location>
</feature>
<dbReference type="AlphaFoldDB" id="A0A9P4TCQ4"/>
<dbReference type="PANTHER" id="PTHR33840:SF16">
    <property type="entry name" value="DUF2235 DOMAIN-CONTAINING PROTEIN"/>
    <property type="match status" value="1"/>
</dbReference>
<keyword evidence="1" id="KW-1133">Transmembrane helix</keyword>
<comment type="caution">
    <text evidence="3">The sequence shown here is derived from an EMBL/GenBank/DDBJ whole genome shotgun (WGS) entry which is preliminary data.</text>
</comment>
<dbReference type="Pfam" id="PF09994">
    <property type="entry name" value="T6SS_Tle1-like_cat"/>
    <property type="match status" value="1"/>
</dbReference>
<sequence length="678" mass="77162">MLRISAEHLTYPDTPLFAAFQAHLIYCMLLFFHFPALSKPFRRQAMMDLQILACASSRGGLVCIADKTGAVPEWNSWVLAEAKRRTLYISGKHNLPSNVTRIARTLAKAGKEGGKVWQQIVYYDSGVGSGSLSAFESKRQGATGDGLVVNVLEAYNFVVNNYSPGDKIYCFGFSRGAFTARAVAGMITDFGVIKPDSMRFFATLFAAYQTNTKKYTFRKTKEYFEWLRGKGYPVPESQKETISPYPKVPWYDMGAENSGFQIYENSRSIELVGVFDTVGSLGMADSYVHSHASSRQVYEWLNVKWNPYIKHAFHALALDDRRQPFLPTLYYIPSDATIKEENRALEKDEEDWPELIQFRKEVEAELQKEKEDEPDLAQVWFTGVHINVGGGTDKSETDFEGLANITFAWMIEQCRPYLAFDEFTNASLANYLSRMVEDATEQELRNGPPKSMVNKTVATITDPIYATASWLSSWVSAPPPPPKEKLVRTYCVSAEYCPKEKPEHWTLFRKQDSYTRMYKFISSPADRTPGACDDRSTETHTPLYKLGKTNEWMHPSVWWRREKSQQSHIDENYKYKSAPLLALKYGKEKEGVYGWSRYDAKEDIDVWIPEWPIEAALGKRDRSTYNENAELAVLDMCLDEKEARKALREHATAWNQADISVKSKANATSRKQAGASAQ</sequence>
<evidence type="ECO:0000313" key="3">
    <source>
        <dbReference type="EMBL" id="KAF3000702.1"/>
    </source>
</evidence>
<proteinExistence type="predicted"/>
<feature type="domain" description="T6SS Phospholipase effector Tle1-like catalytic" evidence="2">
    <location>
        <begin position="92"/>
        <end position="413"/>
    </location>
</feature>
<gene>
    <name evidence="3" type="ORF">E8E13_002538</name>
</gene>
<dbReference type="OrthoDB" id="3057168at2759"/>
<protein>
    <recommendedName>
        <fullName evidence="2">T6SS Phospholipase effector Tle1-like catalytic domain-containing protein</fullName>
    </recommendedName>
</protein>
<keyword evidence="1" id="KW-0472">Membrane</keyword>
<dbReference type="SUPFAM" id="SSF53474">
    <property type="entry name" value="alpha/beta-Hydrolases"/>
    <property type="match status" value="1"/>
</dbReference>